<organism evidence="3 4">
    <name type="scientific">Pseudonocardia charpentierae</name>
    <dbReference type="NCBI Taxonomy" id="3075545"/>
    <lineage>
        <taxon>Bacteria</taxon>
        <taxon>Bacillati</taxon>
        <taxon>Actinomycetota</taxon>
        <taxon>Actinomycetes</taxon>
        <taxon>Pseudonocardiales</taxon>
        <taxon>Pseudonocardiaceae</taxon>
        <taxon>Pseudonocardia</taxon>
    </lineage>
</organism>
<dbReference type="RefSeq" id="WP_311559096.1">
    <property type="nucleotide sequence ID" value="NZ_JAVREJ010000019.1"/>
</dbReference>
<sequence length="147" mass="15400">MSTGASQQDTGGTGPDEVATGQPEANGVPPLADDRPYVDGSAVSAEELRAEVDRLSNEERQHVDDLREEVGDAVAALASRLDVKARVAERKDEAVATVHQKVDQARTVAVDRATAAKDTAAQKPGLVAGVAAALLVLLVVVLRRRRG</sequence>
<accession>A0ABU2NF51</accession>
<keyword evidence="2" id="KW-1133">Transmembrane helix</keyword>
<evidence type="ECO:0000313" key="4">
    <source>
        <dbReference type="Proteomes" id="UP001183202"/>
    </source>
</evidence>
<evidence type="ECO:0008006" key="5">
    <source>
        <dbReference type="Google" id="ProtNLM"/>
    </source>
</evidence>
<proteinExistence type="predicted"/>
<reference evidence="4" key="1">
    <citation type="submission" date="2023-07" db="EMBL/GenBank/DDBJ databases">
        <title>30 novel species of actinomycetes from the DSMZ collection.</title>
        <authorList>
            <person name="Nouioui I."/>
        </authorList>
    </citation>
    <scope>NUCLEOTIDE SEQUENCE [LARGE SCALE GENOMIC DNA]</scope>
    <source>
        <strain evidence="4">DSM 45834</strain>
    </source>
</reference>
<dbReference type="EMBL" id="JAVREJ010000019">
    <property type="protein sequence ID" value="MDT0352593.1"/>
    <property type="molecule type" value="Genomic_DNA"/>
</dbReference>
<evidence type="ECO:0000256" key="2">
    <source>
        <dbReference type="SAM" id="Phobius"/>
    </source>
</evidence>
<protein>
    <recommendedName>
        <fullName evidence="5">DUF3618 domain-containing protein</fullName>
    </recommendedName>
</protein>
<evidence type="ECO:0000256" key="1">
    <source>
        <dbReference type="SAM" id="MobiDB-lite"/>
    </source>
</evidence>
<dbReference type="Proteomes" id="UP001183202">
    <property type="component" value="Unassembled WGS sequence"/>
</dbReference>
<comment type="caution">
    <text evidence="3">The sequence shown here is derived from an EMBL/GenBank/DDBJ whole genome shotgun (WGS) entry which is preliminary data.</text>
</comment>
<evidence type="ECO:0000313" key="3">
    <source>
        <dbReference type="EMBL" id="MDT0352593.1"/>
    </source>
</evidence>
<keyword evidence="4" id="KW-1185">Reference proteome</keyword>
<feature type="region of interest" description="Disordered" evidence="1">
    <location>
        <begin position="1"/>
        <end position="41"/>
    </location>
</feature>
<feature type="compositionally biased region" description="Polar residues" evidence="1">
    <location>
        <begin position="1"/>
        <end position="10"/>
    </location>
</feature>
<feature type="transmembrane region" description="Helical" evidence="2">
    <location>
        <begin position="125"/>
        <end position="142"/>
    </location>
</feature>
<keyword evidence="2" id="KW-0812">Transmembrane</keyword>
<name>A0ABU2NF51_9PSEU</name>
<gene>
    <name evidence="3" type="ORF">RM445_24005</name>
</gene>
<keyword evidence="2" id="KW-0472">Membrane</keyword>